<feature type="transmembrane region" description="Helical" evidence="8">
    <location>
        <begin position="217"/>
        <end position="238"/>
    </location>
</feature>
<keyword evidence="3" id="KW-0813">Transport</keyword>
<evidence type="ECO:0000256" key="1">
    <source>
        <dbReference type="ARBA" id="ARBA00004651"/>
    </source>
</evidence>
<dbReference type="GO" id="GO:0022857">
    <property type="term" value="F:transmembrane transporter activity"/>
    <property type="evidence" value="ECO:0007669"/>
    <property type="project" value="InterPro"/>
</dbReference>
<evidence type="ECO:0000259" key="9">
    <source>
        <dbReference type="PROSITE" id="PS50850"/>
    </source>
</evidence>
<feature type="transmembrane region" description="Helical" evidence="8">
    <location>
        <begin position="139"/>
        <end position="160"/>
    </location>
</feature>
<evidence type="ECO:0000256" key="3">
    <source>
        <dbReference type="ARBA" id="ARBA00022448"/>
    </source>
</evidence>
<keyword evidence="6 8" id="KW-1133">Transmembrane helix</keyword>
<dbReference type="OrthoDB" id="63984at2"/>
<dbReference type="Gene3D" id="1.20.1250.20">
    <property type="entry name" value="MFS general substrate transporter like domains"/>
    <property type="match status" value="1"/>
</dbReference>
<evidence type="ECO:0000256" key="6">
    <source>
        <dbReference type="ARBA" id="ARBA00022989"/>
    </source>
</evidence>
<dbReference type="SUPFAM" id="SSF103473">
    <property type="entry name" value="MFS general substrate transporter"/>
    <property type="match status" value="1"/>
</dbReference>
<dbReference type="PANTHER" id="PTHR43271:SF1">
    <property type="entry name" value="INNER MEMBRANE TRANSPORT PROTEIN YNFM"/>
    <property type="match status" value="1"/>
</dbReference>
<dbReference type="AlphaFoldDB" id="A0A345C479"/>
<dbReference type="PROSITE" id="PS00216">
    <property type="entry name" value="SUGAR_TRANSPORT_1"/>
    <property type="match status" value="1"/>
</dbReference>
<gene>
    <name evidence="10" type="ORF">DT065_14355</name>
</gene>
<name>A0A345C479_9BACI</name>
<evidence type="ECO:0000256" key="7">
    <source>
        <dbReference type="ARBA" id="ARBA00023136"/>
    </source>
</evidence>
<evidence type="ECO:0000256" key="2">
    <source>
        <dbReference type="ARBA" id="ARBA00008335"/>
    </source>
</evidence>
<evidence type="ECO:0000313" key="10">
    <source>
        <dbReference type="EMBL" id="AXF58010.1"/>
    </source>
</evidence>
<evidence type="ECO:0000313" key="11">
    <source>
        <dbReference type="Proteomes" id="UP000252100"/>
    </source>
</evidence>
<evidence type="ECO:0000256" key="8">
    <source>
        <dbReference type="SAM" id="Phobius"/>
    </source>
</evidence>
<dbReference type="CDD" id="cd17324">
    <property type="entry name" value="MFS_NepI_like"/>
    <property type="match status" value="1"/>
</dbReference>
<keyword evidence="5 8" id="KW-0812">Transmembrane</keyword>
<comment type="subcellular location">
    <subcellularLocation>
        <location evidence="1">Cell membrane</location>
        <topology evidence="1">Multi-pass membrane protein</topology>
    </subcellularLocation>
</comment>
<keyword evidence="4" id="KW-1003">Cell membrane</keyword>
<feature type="transmembrane region" description="Helical" evidence="8">
    <location>
        <begin position="307"/>
        <end position="328"/>
    </location>
</feature>
<dbReference type="Pfam" id="PF07690">
    <property type="entry name" value="MFS_1"/>
    <property type="match status" value="1"/>
</dbReference>
<reference evidence="10 11" key="1">
    <citation type="journal article" date="2018" name="J. Microbiol.">
        <title>Salicibibacter kimchii gen. nov., sp. nov., a moderately halophilic and alkalitolerant bacterium in the family Bacillaceae, isolated from kimchi.</title>
        <authorList>
            <person name="Jang J.Y."/>
            <person name="Oh Y.J."/>
            <person name="Lim S.K."/>
            <person name="Park H.K."/>
            <person name="Lee C."/>
            <person name="Kim J.Y."/>
            <person name="Lee M.A."/>
            <person name="Choi H.J."/>
        </authorList>
    </citation>
    <scope>NUCLEOTIDE SEQUENCE [LARGE SCALE GENOMIC DNA]</scope>
    <source>
        <strain evidence="10 11">NKC1-1</strain>
    </source>
</reference>
<evidence type="ECO:0000256" key="4">
    <source>
        <dbReference type="ARBA" id="ARBA00022475"/>
    </source>
</evidence>
<accession>A0A345C479</accession>
<protein>
    <submittedName>
        <fullName evidence="10">MFS transporter</fullName>
    </submittedName>
</protein>
<dbReference type="GO" id="GO:0005886">
    <property type="term" value="C:plasma membrane"/>
    <property type="evidence" value="ECO:0007669"/>
    <property type="project" value="UniProtKB-SubCell"/>
</dbReference>
<dbReference type="EMBL" id="CP031092">
    <property type="protein sequence ID" value="AXF58010.1"/>
    <property type="molecule type" value="Genomic_DNA"/>
</dbReference>
<dbReference type="PANTHER" id="PTHR43271">
    <property type="entry name" value="BLL2771 PROTEIN"/>
    <property type="match status" value="1"/>
</dbReference>
<sequence>MSYIQQGTKTYKFASLALFFAGLVTFAAIYTVQPLLPIFANDFGVSASVASLAVSFTTGLLAVCLLVAAPLSDRFGRKRVMVLSMFMTAAIGLLTAISPGFVTLLLLRALLGVVVAGVPAIAMTYVVEEFDPSVLGTVMGLYIAGSSLGGMSGRLLAGLFTDLFDWRMALGAIGLLALILSVLFMIFLPNPQNSAGHTLAPREMISNYTDLFSNKRLIVLISLGFILMGGFIALYNYFAFVLMEPPYELSQSFIGAIYIVYLAGTFSSIYMGRKADFFGKPAMIQVSIAIMALGGLFTLTPPLTMKIIGIIIFTFGFFGAHSIASAWVNEKAGHHRAQASSLYLLAYYLGSSIAGTIGGFFWSSFHWVGVISFVLVLMAFAYPVIWYAKKE</sequence>
<dbReference type="Proteomes" id="UP000252100">
    <property type="component" value="Chromosome"/>
</dbReference>
<evidence type="ECO:0000256" key="5">
    <source>
        <dbReference type="ARBA" id="ARBA00022692"/>
    </source>
</evidence>
<dbReference type="PROSITE" id="PS50850">
    <property type="entry name" value="MFS"/>
    <property type="match status" value="1"/>
</dbReference>
<dbReference type="InterPro" id="IPR020846">
    <property type="entry name" value="MFS_dom"/>
</dbReference>
<feature type="transmembrane region" description="Helical" evidence="8">
    <location>
        <begin position="250"/>
        <end position="270"/>
    </location>
</feature>
<feature type="domain" description="Major facilitator superfamily (MFS) profile" evidence="9">
    <location>
        <begin position="14"/>
        <end position="391"/>
    </location>
</feature>
<feature type="transmembrane region" description="Helical" evidence="8">
    <location>
        <begin position="282"/>
        <end position="301"/>
    </location>
</feature>
<proteinExistence type="inferred from homology"/>
<dbReference type="RefSeq" id="WP_114376345.1">
    <property type="nucleotide sequence ID" value="NZ_CP031092.1"/>
</dbReference>
<feature type="transmembrane region" description="Helical" evidence="8">
    <location>
        <begin position="340"/>
        <end position="361"/>
    </location>
</feature>
<feature type="transmembrane region" description="Helical" evidence="8">
    <location>
        <begin position="43"/>
        <end position="68"/>
    </location>
</feature>
<dbReference type="InterPro" id="IPR036259">
    <property type="entry name" value="MFS_trans_sf"/>
</dbReference>
<feature type="transmembrane region" description="Helical" evidence="8">
    <location>
        <begin position="105"/>
        <end position="127"/>
    </location>
</feature>
<feature type="transmembrane region" description="Helical" evidence="8">
    <location>
        <begin position="367"/>
        <end position="388"/>
    </location>
</feature>
<keyword evidence="7 8" id="KW-0472">Membrane</keyword>
<dbReference type="InterPro" id="IPR011701">
    <property type="entry name" value="MFS"/>
</dbReference>
<comment type="similarity">
    <text evidence="2">Belongs to the major facilitator superfamily.</text>
</comment>
<feature type="transmembrane region" description="Helical" evidence="8">
    <location>
        <begin position="166"/>
        <end position="188"/>
    </location>
</feature>
<feature type="transmembrane region" description="Helical" evidence="8">
    <location>
        <begin position="80"/>
        <end position="99"/>
    </location>
</feature>
<dbReference type="KEGG" id="rue:DT065_14355"/>
<dbReference type="InterPro" id="IPR005829">
    <property type="entry name" value="Sugar_transporter_CS"/>
</dbReference>
<organism evidence="10 11">
    <name type="scientific">Salicibibacter kimchii</name>
    <dbReference type="NCBI Taxonomy" id="2099786"/>
    <lineage>
        <taxon>Bacteria</taxon>
        <taxon>Bacillati</taxon>
        <taxon>Bacillota</taxon>
        <taxon>Bacilli</taxon>
        <taxon>Bacillales</taxon>
        <taxon>Bacillaceae</taxon>
        <taxon>Salicibibacter</taxon>
    </lineage>
</organism>
<keyword evidence="11" id="KW-1185">Reference proteome</keyword>